<evidence type="ECO:0000259" key="4">
    <source>
        <dbReference type="PROSITE" id="PS50932"/>
    </source>
</evidence>
<organism evidence="5 6">
    <name type="scientific">Marispirochaeta aestuarii</name>
    <dbReference type="NCBI Taxonomy" id="1963862"/>
    <lineage>
        <taxon>Bacteria</taxon>
        <taxon>Pseudomonadati</taxon>
        <taxon>Spirochaetota</taxon>
        <taxon>Spirochaetia</taxon>
        <taxon>Spirochaetales</taxon>
        <taxon>Spirochaetaceae</taxon>
        <taxon>Marispirochaeta</taxon>
    </lineage>
</organism>
<dbReference type="PROSITE" id="PS00356">
    <property type="entry name" value="HTH_LACI_1"/>
    <property type="match status" value="1"/>
</dbReference>
<dbReference type="EMBL" id="MWQY01000007">
    <property type="protein sequence ID" value="ORC35925.1"/>
    <property type="molecule type" value="Genomic_DNA"/>
</dbReference>
<dbReference type="CDD" id="cd01392">
    <property type="entry name" value="HTH_LacI"/>
    <property type="match status" value="1"/>
</dbReference>
<keyword evidence="3" id="KW-0804">Transcription</keyword>
<dbReference type="SMART" id="SM00354">
    <property type="entry name" value="HTH_LACI"/>
    <property type="match status" value="1"/>
</dbReference>
<dbReference type="RefSeq" id="WP_083049727.1">
    <property type="nucleotide sequence ID" value="NZ_MWQY01000007.1"/>
</dbReference>
<dbReference type="SUPFAM" id="SSF47413">
    <property type="entry name" value="lambda repressor-like DNA-binding domains"/>
    <property type="match status" value="1"/>
</dbReference>
<evidence type="ECO:0000256" key="3">
    <source>
        <dbReference type="ARBA" id="ARBA00023163"/>
    </source>
</evidence>
<dbReference type="AlphaFoldDB" id="A0A1Y1S0B7"/>
<reference evidence="5 6" key="1">
    <citation type="submission" date="2017-03" db="EMBL/GenBank/DDBJ databases">
        <title>Draft Genome sequence of Marispirochaeta sp. strain JC444.</title>
        <authorList>
            <person name="Shivani Y."/>
            <person name="Subhash Y."/>
            <person name="Sasikala C."/>
            <person name="Ramana C."/>
        </authorList>
    </citation>
    <scope>NUCLEOTIDE SEQUENCE [LARGE SCALE GENOMIC DNA]</scope>
    <source>
        <strain evidence="5 6">JC444</strain>
    </source>
</reference>
<dbReference type="PROSITE" id="PS50932">
    <property type="entry name" value="HTH_LACI_2"/>
    <property type="match status" value="1"/>
</dbReference>
<keyword evidence="6" id="KW-1185">Reference proteome</keyword>
<keyword evidence="2" id="KW-0238">DNA-binding</keyword>
<name>A0A1Y1S0B7_9SPIO</name>
<keyword evidence="1" id="KW-0805">Transcription regulation</keyword>
<comment type="caution">
    <text evidence="5">The sequence shown here is derived from an EMBL/GenBank/DDBJ whole genome shotgun (WGS) entry which is preliminary data.</text>
</comment>
<dbReference type="STRING" id="1963862.B4O97_07600"/>
<protein>
    <recommendedName>
        <fullName evidence="4">HTH lacI-type domain-containing protein</fullName>
    </recommendedName>
</protein>
<dbReference type="CDD" id="cd06267">
    <property type="entry name" value="PBP1_LacI_sugar_binding-like"/>
    <property type="match status" value="1"/>
</dbReference>
<feature type="domain" description="HTH lacI-type" evidence="4">
    <location>
        <begin position="1"/>
        <end position="55"/>
    </location>
</feature>
<dbReference type="InterPro" id="IPR000843">
    <property type="entry name" value="HTH_LacI"/>
</dbReference>
<evidence type="ECO:0000313" key="6">
    <source>
        <dbReference type="Proteomes" id="UP000192343"/>
    </source>
</evidence>
<dbReference type="InterPro" id="IPR028082">
    <property type="entry name" value="Peripla_BP_I"/>
</dbReference>
<sequence length="337" mass="36569">MNIYDIAREAGVSIATISRVLNGSPKVKESTRTRIERILEKHHYSPSAFARGMVYGSMHTIGVLTVDVRDLYFGTVTHAIEQAFSRSGYTTVLCNTGGIPERQLHYLELLTTKKVDGIILVGSYFDNRELEEAIRHVAARIPVIMLNRDLQGDNIWSVVCDEAQGISACVAHLSALGHRDIIYIRDTTTFSAMRKLSGFRRGMESAGLENAEAAVIETGKGIEGGINGVLRAAELGVPFSAVVTGDDVCAAGVIKGLKKLGRIPGREVSVTGFNDSLLARSTDPELSSVNSRPEEMGETAVSILSRVLEGEDPPKITLVRPELVLRESTSPFTGKKE</sequence>
<proteinExistence type="predicted"/>
<dbReference type="Proteomes" id="UP000192343">
    <property type="component" value="Unassembled WGS sequence"/>
</dbReference>
<dbReference type="SUPFAM" id="SSF53822">
    <property type="entry name" value="Periplasmic binding protein-like I"/>
    <property type="match status" value="1"/>
</dbReference>
<evidence type="ECO:0000256" key="1">
    <source>
        <dbReference type="ARBA" id="ARBA00023015"/>
    </source>
</evidence>
<evidence type="ECO:0000313" key="5">
    <source>
        <dbReference type="EMBL" id="ORC35925.1"/>
    </source>
</evidence>
<dbReference type="Gene3D" id="3.40.50.2300">
    <property type="match status" value="2"/>
</dbReference>
<gene>
    <name evidence="5" type="ORF">B4O97_07600</name>
</gene>
<dbReference type="Pfam" id="PF13377">
    <property type="entry name" value="Peripla_BP_3"/>
    <property type="match status" value="1"/>
</dbReference>
<dbReference type="GO" id="GO:0003700">
    <property type="term" value="F:DNA-binding transcription factor activity"/>
    <property type="evidence" value="ECO:0007669"/>
    <property type="project" value="TreeGrafter"/>
</dbReference>
<dbReference type="GO" id="GO:0000976">
    <property type="term" value="F:transcription cis-regulatory region binding"/>
    <property type="evidence" value="ECO:0007669"/>
    <property type="project" value="TreeGrafter"/>
</dbReference>
<dbReference type="Gene3D" id="1.10.260.40">
    <property type="entry name" value="lambda repressor-like DNA-binding domains"/>
    <property type="match status" value="1"/>
</dbReference>
<accession>A0A1Y1S0B7</accession>
<dbReference type="OrthoDB" id="355989at2"/>
<dbReference type="PANTHER" id="PTHR30146">
    <property type="entry name" value="LACI-RELATED TRANSCRIPTIONAL REPRESSOR"/>
    <property type="match status" value="1"/>
</dbReference>
<dbReference type="InterPro" id="IPR010982">
    <property type="entry name" value="Lambda_DNA-bd_dom_sf"/>
</dbReference>
<evidence type="ECO:0000256" key="2">
    <source>
        <dbReference type="ARBA" id="ARBA00023125"/>
    </source>
</evidence>
<dbReference type="PANTHER" id="PTHR30146:SF109">
    <property type="entry name" value="HTH-TYPE TRANSCRIPTIONAL REGULATOR GALS"/>
    <property type="match status" value="1"/>
</dbReference>
<dbReference type="PRINTS" id="PR00036">
    <property type="entry name" value="HTHLACI"/>
</dbReference>
<dbReference type="InterPro" id="IPR046335">
    <property type="entry name" value="LacI/GalR-like_sensor"/>
</dbReference>
<dbReference type="Pfam" id="PF00356">
    <property type="entry name" value="LacI"/>
    <property type="match status" value="1"/>
</dbReference>